<dbReference type="WBParaSite" id="PSAMB.scaffold1660size28936.g14306.t1">
    <property type="protein sequence ID" value="PSAMB.scaffold1660size28936.g14306.t1"/>
    <property type="gene ID" value="PSAMB.scaffold1660size28936.g14306"/>
</dbReference>
<organism evidence="2 3">
    <name type="scientific">Plectus sambesii</name>
    <dbReference type="NCBI Taxonomy" id="2011161"/>
    <lineage>
        <taxon>Eukaryota</taxon>
        <taxon>Metazoa</taxon>
        <taxon>Ecdysozoa</taxon>
        <taxon>Nematoda</taxon>
        <taxon>Chromadorea</taxon>
        <taxon>Plectida</taxon>
        <taxon>Plectina</taxon>
        <taxon>Plectoidea</taxon>
        <taxon>Plectidae</taxon>
        <taxon>Plectus</taxon>
    </lineage>
</organism>
<protein>
    <submittedName>
        <fullName evidence="3">Uncharacterized protein</fullName>
    </submittedName>
</protein>
<accession>A0A914V8H2</accession>
<keyword evidence="2" id="KW-1185">Reference proteome</keyword>
<reference evidence="3" key="1">
    <citation type="submission" date="2022-11" db="UniProtKB">
        <authorList>
            <consortium name="WormBaseParasite"/>
        </authorList>
    </citation>
    <scope>IDENTIFICATION</scope>
</reference>
<evidence type="ECO:0000256" key="1">
    <source>
        <dbReference type="SAM" id="MobiDB-lite"/>
    </source>
</evidence>
<proteinExistence type="predicted"/>
<feature type="region of interest" description="Disordered" evidence="1">
    <location>
        <begin position="116"/>
        <end position="165"/>
    </location>
</feature>
<dbReference type="Proteomes" id="UP000887566">
    <property type="component" value="Unplaced"/>
</dbReference>
<evidence type="ECO:0000313" key="3">
    <source>
        <dbReference type="WBParaSite" id="PSAMB.scaffold1660size28936.g14306.t1"/>
    </source>
</evidence>
<evidence type="ECO:0000313" key="2">
    <source>
        <dbReference type="Proteomes" id="UP000887566"/>
    </source>
</evidence>
<sequence length="165" mass="17438">MTVGSTGAGCSLAVRRLSVVVDRSLARVGDSIEKTELGGLCACAVQLLTTGAQLLGAANNKRRQDHVGRTRTISCPAADFYYRVNERTSAKAGGGLRGPPRCTGADGLYQSARLRARPGTDCVPPTTTPSPPVDRTKWALVTRSNGRQIGMRQLPTRTAPPPPPE</sequence>
<dbReference type="AlphaFoldDB" id="A0A914V8H2"/>
<name>A0A914V8H2_9BILA</name>